<proteinExistence type="predicted"/>
<dbReference type="Proteomes" id="UP000018144">
    <property type="component" value="Unassembled WGS sequence"/>
</dbReference>
<reference evidence="1 2" key="1">
    <citation type="journal article" date="2013" name="PLoS Genet.">
        <title>The genome and development-dependent transcriptomes of Pyronema confluens: a window into fungal evolution.</title>
        <authorList>
            <person name="Traeger S."/>
            <person name="Altegoer F."/>
            <person name="Freitag M."/>
            <person name="Gabaldon T."/>
            <person name="Kempken F."/>
            <person name="Kumar A."/>
            <person name="Marcet-Houben M."/>
            <person name="Poggeler S."/>
            <person name="Stajich J.E."/>
            <person name="Nowrousian M."/>
        </authorList>
    </citation>
    <scope>NUCLEOTIDE SEQUENCE [LARGE SCALE GENOMIC DNA]</scope>
    <source>
        <strain evidence="2">CBS 100304</strain>
        <tissue evidence="1">Vegetative mycelium</tissue>
    </source>
</reference>
<protein>
    <submittedName>
        <fullName evidence="1">Uncharacterized protein</fullName>
    </submittedName>
</protein>
<evidence type="ECO:0000313" key="2">
    <source>
        <dbReference type="Proteomes" id="UP000018144"/>
    </source>
</evidence>
<keyword evidence="2" id="KW-1185">Reference proteome</keyword>
<gene>
    <name evidence="1" type="ORF">PCON_10354</name>
</gene>
<name>U4LH28_PYROM</name>
<organism evidence="1 2">
    <name type="scientific">Pyronema omphalodes (strain CBS 100304)</name>
    <name type="common">Pyronema confluens</name>
    <dbReference type="NCBI Taxonomy" id="1076935"/>
    <lineage>
        <taxon>Eukaryota</taxon>
        <taxon>Fungi</taxon>
        <taxon>Dikarya</taxon>
        <taxon>Ascomycota</taxon>
        <taxon>Pezizomycotina</taxon>
        <taxon>Pezizomycetes</taxon>
        <taxon>Pezizales</taxon>
        <taxon>Pyronemataceae</taxon>
        <taxon>Pyronema</taxon>
    </lineage>
</organism>
<accession>U4LH28</accession>
<dbReference type="AlphaFoldDB" id="U4LH28"/>
<evidence type="ECO:0000313" key="1">
    <source>
        <dbReference type="EMBL" id="CCX31223.1"/>
    </source>
</evidence>
<sequence length="24" mass="3038">MRESFKNEVREYFSKITKKFHTCK</sequence>
<dbReference type="EMBL" id="HF935560">
    <property type="protein sequence ID" value="CCX31223.1"/>
    <property type="molecule type" value="Genomic_DNA"/>
</dbReference>